<reference evidence="2 3" key="1">
    <citation type="journal article" date="2025" name="Microbiol. Resour. Announc.">
        <title>Draft genome sequences for Neonectria magnoliae and Neonectria punicea, canker pathogens of Liriodendron tulipifera and Acer saccharum in West Virginia.</title>
        <authorList>
            <person name="Petronek H.M."/>
            <person name="Kasson M.T."/>
            <person name="Metheny A.M."/>
            <person name="Stauder C.M."/>
            <person name="Lovett B."/>
            <person name="Lynch S.C."/>
            <person name="Garnas J.R."/>
            <person name="Kasson L.R."/>
            <person name="Stajich J.E."/>
        </authorList>
    </citation>
    <scope>NUCLEOTIDE SEQUENCE [LARGE SCALE GENOMIC DNA]</scope>
    <source>
        <strain evidence="2 3">NRRL 64653</strain>
    </source>
</reference>
<evidence type="ECO:0000313" key="3">
    <source>
        <dbReference type="Proteomes" id="UP001498476"/>
    </source>
</evidence>
<evidence type="ECO:0000313" key="2">
    <source>
        <dbReference type="EMBL" id="KAK7423743.1"/>
    </source>
</evidence>
<proteinExistence type="predicted"/>
<accession>A0ABR1HR91</accession>
<keyword evidence="3" id="KW-1185">Reference proteome</keyword>
<sequence length="604" mass="67862">MADDSNLRQADPGDAKGWESLTRQACIVDDSNKTQLPVTDGFILAFALRGRYGRRLDRGEPLPPDHPWRSKMLSKTESDEENDGPWEFSTEIISSDEDEVVDDQPIPVAVQATGQPRVQFDPNATPNPEVTTLFGLTGVMQLQSGRTGFDELFFSSHGSTTDTSTPDSTPLSDLLWLAYGCIPSSSDEIDCLFDVLKSPALWDSSRSKNSGYWHFRRATNKHPVTRRAIDMGLPEPTAVLVLKKASKAAQRGAKWHRRQSGLNGVYLKWSDIYRLAHAILSLRVGKNSFLFPSQCSISRIFDIERRQSMLKELLRRKLEFTQAENNHETAVSWLCQYLEHPVEIYSRERMCLGYKVLEDVSASLPPQPWRDIIGILAIANTGFRRLLDRIHAGDGAAWFISILPTAEVEVTPPSERPTRFSFEVHTVLPDNGLINANGTEEIRSEFSHQAITDSCIYALTILLMHSRVVASDDIRDLADKMKKNIRISSDVELPHALAPFKGAGRRFVIRAQMTLRNTKMVMCMTGKQTNLEVLDVTSSPEELEVERLPAVEDRSEELSDGEQRLLKSAKDLGLRGHMQDGEIPLRSMNNIALVDERGREIVNH</sequence>
<organism evidence="2 3">
    <name type="scientific">Neonectria punicea</name>
    <dbReference type="NCBI Taxonomy" id="979145"/>
    <lineage>
        <taxon>Eukaryota</taxon>
        <taxon>Fungi</taxon>
        <taxon>Dikarya</taxon>
        <taxon>Ascomycota</taxon>
        <taxon>Pezizomycotina</taxon>
        <taxon>Sordariomycetes</taxon>
        <taxon>Hypocreomycetidae</taxon>
        <taxon>Hypocreales</taxon>
        <taxon>Nectriaceae</taxon>
        <taxon>Neonectria</taxon>
    </lineage>
</organism>
<dbReference type="EMBL" id="JAZAVJ010000008">
    <property type="protein sequence ID" value="KAK7423743.1"/>
    <property type="molecule type" value="Genomic_DNA"/>
</dbReference>
<gene>
    <name evidence="2" type="ORF">QQX98_000933</name>
</gene>
<feature type="region of interest" description="Disordered" evidence="1">
    <location>
        <begin position="55"/>
        <end position="85"/>
    </location>
</feature>
<dbReference type="Proteomes" id="UP001498476">
    <property type="component" value="Unassembled WGS sequence"/>
</dbReference>
<evidence type="ECO:0000256" key="1">
    <source>
        <dbReference type="SAM" id="MobiDB-lite"/>
    </source>
</evidence>
<comment type="caution">
    <text evidence="2">The sequence shown here is derived from an EMBL/GenBank/DDBJ whole genome shotgun (WGS) entry which is preliminary data.</text>
</comment>
<name>A0ABR1HR91_9HYPO</name>
<protein>
    <submittedName>
        <fullName evidence="2">Uncharacterized protein</fullName>
    </submittedName>
</protein>